<dbReference type="Gene3D" id="2.40.30.170">
    <property type="match status" value="1"/>
</dbReference>
<evidence type="ECO:0000313" key="8">
    <source>
        <dbReference type="EMBL" id="TMQ65399.1"/>
    </source>
</evidence>
<feature type="compositionally biased region" description="Low complexity" evidence="4">
    <location>
        <begin position="416"/>
        <end position="426"/>
    </location>
</feature>
<dbReference type="Pfam" id="PF25954">
    <property type="entry name" value="Beta-barrel_RND_2"/>
    <property type="match status" value="1"/>
</dbReference>
<dbReference type="InterPro" id="IPR058792">
    <property type="entry name" value="Beta-barrel_RND_2"/>
</dbReference>
<dbReference type="PRINTS" id="PR01490">
    <property type="entry name" value="RTXTOXIND"/>
</dbReference>
<keyword evidence="5" id="KW-1133">Transmembrane helix</keyword>
<keyword evidence="2 3" id="KW-0175">Coiled coil</keyword>
<feature type="transmembrane region" description="Helical" evidence="5">
    <location>
        <begin position="138"/>
        <end position="160"/>
    </location>
</feature>
<keyword evidence="5" id="KW-0472">Membrane</keyword>
<accession>A0A538TP38</accession>
<comment type="caution">
    <text evidence="8">The sequence shown here is derived from an EMBL/GenBank/DDBJ whole genome shotgun (WGS) entry which is preliminary data.</text>
</comment>
<organism evidence="8 9">
    <name type="scientific">Eiseniibacteriota bacterium</name>
    <dbReference type="NCBI Taxonomy" id="2212470"/>
    <lineage>
        <taxon>Bacteria</taxon>
        <taxon>Candidatus Eiseniibacteriota</taxon>
    </lineage>
</organism>
<dbReference type="Pfam" id="PF25881">
    <property type="entry name" value="HH_YBHG"/>
    <property type="match status" value="1"/>
</dbReference>
<dbReference type="EMBL" id="VBOZ01000013">
    <property type="protein sequence ID" value="TMQ65399.1"/>
    <property type="molecule type" value="Genomic_DNA"/>
</dbReference>
<evidence type="ECO:0000313" key="9">
    <source>
        <dbReference type="Proteomes" id="UP000317691"/>
    </source>
</evidence>
<evidence type="ECO:0000256" key="5">
    <source>
        <dbReference type="SAM" id="Phobius"/>
    </source>
</evidence>
<dbReference type="Gene3D" id="1.10.287.470">
    <property type="entry name" value="Helix hairpin bin"/>
    <property type="match status" value="1"/>
</dbReference>
<feature type="coiled-coil region" evidence="3">
    <location>
        <begin position="621"/>
        <end position="681"/>
    </location>
</feature>
<name>A0A538TP38_UNCEI</name>
<evidence type="ECO:0000256" key="2">
    <source>
        <dbReference type="ARBA" id="ARBA00023054"/>
    </source>
</evidence>
<keyword evidence="5" id="KW-0812">Transmembrane</keyword>
<evidence type="ECO:0000259" key="7">
    <source>
        <dbReference type="Pfam" id="PF25954"/>
    </source>
</evidence>
<dbReference type="PANTHER" id="PTHR32347:SF23">
    <property type="entry name" value="BLL5650 PROTEIN"/>
    <property type="match status" value="1"/>
</dbReference>
<protein>
    <submittedName>
        <fullName evidence="8">HlyD family efflux transporter periplasmic adaptor subunit</fullName>
    </submittedName>
</protein>
<reference evidence="8 9" key="1">
    <citation type="journal article" date="2019" name="Nat. Microbiol.">
        <title>Mediterranean grassland soil C-N compound turnover is dependent on rainfall and depth, and is mediated by genomically divergent microorganisms.</title>
        <authorList>
            <person name="Diamond S."/>
            <person name="Andeer P.F."/>
            <person name="Li Z."/>
            <person name="Crits-Christoph A."/>
            <person name="Burstein D."/>
            <person name="Anantharaman K."/>
            <person name="Lane K.R."/>
            <person name="Thomas B.C."/>
            <person name="Pan C."/>
            <person name="Northen T.R."/>
            <person name="Banfield J.F."/>
        </authorList>
    </citation>
    <scope>NUCLEOTIDE SEQUENCE [LARGE SCALE GENOMIC DNA]</scope>
    <source>
        <strain evidence="8">WS_9</strain>
    </source>
</reference>
<evidence type="ECO:0000256" key="1">
    <source>
        <dbReference type="ARBA" id="ARBA00004196"/>
    </source>
</evidence>
<dbReference type="AlphaFoldDB" id="A0A538TP38"/>
<feature type="domain" description="YbhG-like alpha-helical hairpin" evidence="6">
    <location>
        <begin position="552"/>
        <end position="668"/>
    </location>
</feature>
<gene>
    <name evidence="8" type="ORF">E6K79_04920</name>
</gene>
<evidence type="ECO:0000256" key="4">
    <source>
        <dbReference type="SAM" id="MobiDB-lite"/>
    </source>
</evidence>
<feature type="transmembrane region" description="Helical" evidence="5">
    <location>
        <begin position="368"/>
        <end position="386"/>
    </location>
</feature>
<dbReference type="SUPFAM" id="SSF111369">
    <property type="entry name" value="HlyD-like secretion proteins"/>
    <property type="match status" value="1"/>
</dbReference>
<evidence type="ECO:0000256" key="3">
    <source>
        <dbReference type="SAM" id="Coils"/>
    </source>
</evidence>
<feature type="transmembrane region" description="Helical" evidence="5">
    <location>
        <begin position="172"/>
        <end position="191"/>
    </location>
</feature>
<feature type="transmembrane region" description="Helical" evidence="5">
    <location>
        <begin position="485"/>
        <end position="502"/>
    </location>
</feature>
<feature type="transmembrane region" description="Helical" evidence="5">
    <location>
        <begin position="238"/>
        <end position="260"/>
    </location>
</feature>
<feature type="transmembrane region" description="Helical" evidence="5">
    <location>
        <begin position="266"/>
        <end position="285"/>
    </location>
</feature>
<comment type="subcellular location">
    <subcellularLocation>
        <location evidence="1">Cell envelope</location>
    </subcellularLocation>
</comment>
<feature type="transmembrane region" description="Helical" evidence="5">
    <location>
        <begin position="342"/>
        <end position="362"/>
    </location>
</feature>
<dbReference type="Proteomes" id="UP000317691">
    <property type="component" value="Unassembled WGS sequence"/>
</dbReference>
<dbReference type="PANTHER" id="PTHR32347">
    <property type="entry name" value="EFFLUX SYSTEM COMPONENT YKNX-RELATED"/>
    <property type="match status" value="1"/>
</dbReference>
<dbReference type="InterPro" id="IPR050465">
    <property type="entry name" value="UPF0194_transport"/>
</dbReference>
<dbReference type="GO" id="GO:0030313">
    <property type="term" value="C:cell envelope"/>
    <property type="evidence" value="ECO:0007669"/>
    <property type="project" value="UniProtKB-SubCell"/>
</dbReference>
<sequence length="834" mass="90957">MANSAMNSTLPKFRSDLIVSQHRTHSGLFVVVKDPVGGQFFRFGEVEQFILGQLDGTRSLDEVRSLAESHFGAELSQETLTHFLGGLNRSGLLEGEKASRPRPAFVLGKFHGNALLTRLPLYDPTRIMNWLLPRTRLFFTRGFVMLSAAVICAGIVTLASDWNGFVQDLARLYQLSSLGPLIVVMLVMVSLHEFAHGMACRHFGGEVHEIGFMFVYFQPAFYCNVSDAWLFPERSKRLWVGFAGPYFELFLWALAVLVWRVTAGDAWINALAVIVMAVSGVKTLLNFNPLIKLDGYYLLSDFLDIPNLRKKSFRHIGDLVKRLVGWSEPPVSSASPHERRVYLIYGMVATVYSMTLLVFVALKTGGFLIDNGQPLALGMFGVLAGAKFRRRIRRLMGTGAAHTDDDIPGSSPPDDAPSSAGAAIPARVESKSAPIPARVEPKSAPIPARVEPKSAPIPARVESNGHGGAHRSSKGALSSTPRRRLLILGAAALLLVLLLGRMELRASGPVSVLPQENADIRAAVTGIVEEIYVDEGDRVRAGDPIARLSSVDLETNLHATEAQVRELHAIVQGLVNGPTNAEIQVARATLAKTEAAADYAATQLARDGQLFQLGAVPRTQLDDARAAVTKAEGERLEAQRRLNVLLVGTRPDEIEAARARLERLESQQSDLSQQYAKLKVVSPVAGIVATPSRDLKAMKRQLISTGGLIAKVYDYETVAAQIRVPEKSIGEVRAGQRVELRTRADPNTTFYGRVKSISVAADATPVTEAASPLPVTHSGGDKVFIVTSLIDNRSLFLRPGMTGQAKVLCGKRSVIDLLTRQLARTLNVEVWSWW</sequence>
<evidence type="ECO:0000259" key="6">
    <source>
        <dbReference type="Pfam" id="PF25881"/>
    </source>
</evidence>
<dbReference type="InterPro" id="IPR059052">
    <property type="entry name" value="HH_YbhG-like"/>
</dbReference>
<feature type="region of interest" description="Disordered" evidence="4">
    <location>
        <begin position="399"/>
        <end position="450"/>
    </location>
</feature>
<proteinExistence type="predicted"/>
<feature type="domain" description="CusB-like beta-barrel" evidence="7">
    <location>
        <begin position="721"/>
        <end position="763"/>
    </location>
</feature>
<dbReference type="Gene3D" id="2.40.50.100">
    <property type="match status" value="1"/>
</dbReference>
<dbReference type="CDD" id="cd05709">
    <property type="entry name" value="S2P-M50"/>
    <property type="match status" value="1"/>
</dbReference>